<dbReference type="GO" id="GO:0005634">
    <property type="term" value="C:nucleus"/>
    <property type="evidence" value="ECO:0007669"/>
    <property type="project" value="TreeGrafter"/>
</dbReference>
<evidence type="ECO:0000313" key="4">
    <source>
        <dbReference type="Proteomes" id="UP000516437"/>
    </source>
</evidence>
<dbReference type="InterPro" id="IPR002052">
    <property type="entry name" value="DNA_methylase_N6_adenine_CS"/>
</dbReference>
<gene>
    <name evidence="3" type="ORF">CJ030_MR3G015793</name>
</gene>
<dbReference type="PANTHER" id="PTHR12829:SF4">
    <property type="entry name" value="N(6)-ADENINE-SPECIFIC METHYLTRANSFERASE METTL4"/>
    <property type="match status" value="1"/>
</dbReference>
<keyword evidence="3" id="KW-0489">Methyltransferase</keyword>
<dbReference type="EMBL" id="RXIC02000021">
    <property type="protein sequence ID" value="KAB1220540.1"/>
    <property type="molecule type" value="Genomic_DNA"/>
</dbReference>
<proteinExistence type="inferred from homology"/>
<dbReference type="GO" id="GO:0008168">
    <property type="term" value="F:methyltransferase activity"/>
    <property type="evidence" value="ECO:0007669"/>
    <property type="project" value="UniProtKB-KW"/>
</dbReference>
<dbReference type="PANTHER" id="PTHR12829">
    <property type="entry name" value="N6-ADENOSINE-METHYLTRANSFERASE"/>
    <property type="match status" value="1"/>
</dbReference>
<dbReference type="Pfam" id="PF05063">
    <property type="entry name" value="MT-A70"/>
    <property type="match status" value="1"/>
</dbReference>
<keyword evidence="3" id="KW-0808">Transferase</keyword>
<evidence type="ECO:0000313" key="3">
    <source>
        <dbReference type="EMBL" id="KAB1220540.1"/>
    </source>
</evidence>
<reference evidence="3 4" key="1">
    <citation type="journal article" date="2019" name="Plant Biotechnol. J.">
        <title>The red bayberry genome and genetic basis of sex determination.</title>
        <authorList>
            <person name="Jia H.M."/>
            <person name="Jia H.J."/>
            <person name="Cai Q.L."/>
            <person name="Wang Y."/>
            <person name="Zhao H.B."/>
            <person name="Yang W.F."/>
            <person name="Wang G.Y."/>
            <person name="Li Y.H."/>
            <person name="Zhan D.L."/>
            <person name="Shen Y.T."/>
            <person name="Niu Q.F."/>
            <person name="Chang L."/>
            <person name="Qiu J."/>
            <person name="Zhao L."/>
            <person name="Xie H.B."/>
            <person name="Fu W.Y."/>
            <person name="Jin J."/>
            <person name="Li X.W."/>
            <person name="Jiao Y."/>
            <person name="Zhou C.C."/>
            <person name="Tu T."/>
            <person name="Chai C.Y."/>
            <person name="Gao J.L."/>
            <person name="Fan L.J."/>
            <person name="van de Weg E."/>
            <person name="Wang J.Y."/>
            <person name="Gao Z.S."/>
        </authorList>
    </citation>
    <scope>NUCLEOTIDE SEQUENCE [LARGE SCALE GENOMIC DNA]</scope>
    <source>
        <tissue evidence="3">Leaves</tissue>
    </source>
</reference>
<comment type="caution">
    <text evidence="3">The sequence shown here is derived from an EMBL/GenBank/DDBJ whole genome shotgun (WGS) entry which is preliminary data.</text>
</comment>
<accession>A0A6A1WCH9</accession>
<sequence length="439" mass="50737">MERPGMSDKLSKFLDSGIYRFEDLNAVFIDPVRILNRSYTRFRVAPSAYYTRFFESKHAGQESGVSSSNLRKRKRKEKEPHSLNEREKAAEQRHQEARPFLLKAHECLLRATDLLEAMSNLRGDFDPLQGCGNSQSPSGLQQPFVELGQDWQSALYDITLNFHQHEKPTADGGSAITGYTEQRVLPIFDNLVVNETSVDVEAEFLNNRYVIPRQSCFYMVSHTSMFFFPFVTWKSDLRQIQNLIPAESSCGFNLIVVDPPWENGSARQKLRYPTLPNRYLLSLPIKQLTHKDGGLVALWVTNREKLRGFVEKELFPSWGVRHMATFYWLKVKADGLLINDLDLFHHRPYECLLVGHCHREAMDSKYLSIFQAVQHNQIIISIPGDYSRKPPIGGLLLEYVPGFKPTRCLELFAREMTSGWTSWGNEPLHFQEFRYFSTQ</sequence>
<comment type="similarity">
    <text evidence="1">Belongs to the MT-A70-like family.</text>
</comment>
<dbReference type="PROSITE" id="PS51143">
    <property type="entry name" value="MT_A70"/>
    <property type="match status" value="1"/>
</dbReference>
<evidence type="ECO:0000256" key="1">
    <source>
        <dbReference type="PROSITE-ProRule" id="PRU00489"/>
    </source>
</evidence>
<dbReference type="AlphaFoldDB" id="A0A6A1WCH9"/>
<name>A0A6A1WCH9_9ROSI</name>
<feature type="region of interest" description="Disordered" evidence="2">
    <location>
        <begin position="62"/>
        <end position="95"/>
    </location>
</feature>
<dbReference type="Proteomes" id="UP000516437">
    <property type="component" value="Chromosome 3"/>
</dbReference>
<dbReference type="GO" id="GO:0003676">
    <property type="term" value="F:nucleic acid binding"/>
    <property type="evidence" value="ECO:0007669"/>
    <property type="project" value="InterPro"/>
</dbReference>
<dbReference type="PROSITE" id="PS00092">
    <property type="entry name" value="N6_MTASE"/>
    <property type="match status" value="1"/>
</dbReference>
<dbReference type="OrthoDB" id="61116at2759"/>
<dbReference type="GO" id="GO:0032259">
    <property type="term" value="P:methylation"/>
    <property type="evidence" value="ECO:0007669"/>
    <property type="project" value="UniProtKB-KW"/>
</dbReference>
<dbReference type="InterPro" id="IPR007757">
    <property type="entry name" value="MT-A70-like"/>
</dbReference>
<evidence type="ECO:0000256" key="2">
    <source>
        <dbReference type="SAM" id="MobiDB-lite"/>
    </source>
</evidence>
<keyword evidence="4" id="KW-1185">Reference proteome</keyword>
<protein>
    <submittedName>
        <fullName evidence="3">Methyltransferase-like protein 2</fullName>
    </submittedName>
</protein>
<feature type="compositionally biased region" description="Basic and acidic residues" evidence="2">
    <location>
        <begin position="77"/>
        <end position="95"/>
    </location>
</feature>
<organism evidence="3 4">
    <name type="scientific">Morella rubra</name>
    <name type="common">Chinese bayberry</name>
    <dbReference type="NCBI Taxonomy" id="262757"/>
    <lineage>
        <taxon>Eukaryota</taxon>
        <taxon>Viridiplantae</taxon>
        <taxon>Streptophyta</taxon>
        <taxon>Embryophyta</taxon>
        <taxon>Tracheophyta</taxon>
        <taxon>Spermatophyta</taxon>
        <taxon>Magnoliopsida</taxon>
        <taxon>eudicotyledons</taxon>
        <taxon>Gunneridae</taxon>
        <taxon>Pentapetalae</taxon>
        <taxon>rosids</taxon>
        <taxon>fabids</taxon>
        <taxon>Fagales</taxon>
        <taxon>Myricaceae</taxon>
        <taxon>Morella</taxon>
    </lineage>
</organism>